<reference evidence="2 3" key="1">
    <citation type="journal article" date="2019" name="Sci. Rep.">
        <title>Orb-weaving spider Araneus ventricosus genome elucidates the spidroin gene catalogue.</title>
        <authorList>
            <person name="Kono N."/>
            <person name="Nakamura H."/>
            <person name="Ohtoshi R."/>
            <person name="Moran D.A.P."/>
            <person name="Shinohara A."/>
            <person name="Yoshida Y."/>
            <person name="Fujiwara M."/>
            <person name="Mori M."/>
            <person name="Tomita M."/>
            <person name="Arakawa K."/>
        </authorList>
    </citation>
    <scope>NUCLEOTIDE SEQUENCE [LARGE SCALE GENOMIC DNA]</scope>
</reference>
<gene>
    <name evidence="2" type="ORF">AVEN_76853_1</name>
</gene>
<comment type="caution">
    <text evidence="2">The sequence shown here is derived from an EMBL/GenBank/DDBJ whole genome shotgun (WGS) entry which is preliminary data.</text>
</comment>
<dbReference type="EMBL" id="BGPR01137324">
    <property type="protein sequence ID" value="GBN59770.1"/>
    <property type="molecule type" value="Genomic_DNA"/>
</dbReference>
<keyword evidence="3" id="KW-1185">Reference proteome</keyword>
<name>A0A4Y2QA68_ARAVE</name>
<protein>
    <submittedName>
        <fullName evidence="2">Uncharacterized protein</fullName>
    </submittedName>
</protein>
<evidence type="ECO:0000313" key="3">
    <source>
        <dbReference type="Proteomes" id="UP000499080"/>
    </source>
</evidence>
<organism evidence="2 3">
    <name type="scientific">Araneus ventricosus</name>
    <name type="common">Orbweaver spider</name>
    <name type="synonym">Epeira ventricosa</name>
    <dbReference type="NCBI Taxonomy" id="182803"/>
    <lineage>
        <taxon>Eukaryota</taxon>
        <taxon>Metazoa</taxon>
        <taxon>Ecdysozoa</taxon>
        <taxon>Arthropoda</taxon>
        <taxon>Chelicerata</taxon>
        <taxon>Arachnida</taxon>
        <taxon>Araneae</taxon>
        <taxon>Araneomorphae</taxon>
        <taxon>Entelegynae</taxon>
        <taxon>Araneoidea</taxon>
        <taxon>Araneidae</taxon>
        <taxon>Araneus</taxon>
    </lineage>
</organism>
<sequence length="95" mass="10468">MSEKSGLFTSAPCHANPTTPRQNRSSIGKPVRIWVVWSGRLNIQRVSISIIPFGLPDHKCGGNRYGGGGLECEFHRGRRIGVTGSFMNLRSVERS</sequence>
<feature type="region of interest" description="Disordered" evidence="1">
    <location>
        <begin position="1"/>
        <end position="26"/>
    </location>
</feature>
<evidence type="ECO:0000313" key="2">
    <source>
        <dbReference type="EMBL" id="GBN59770.1"/>
    </source>
</evidence>
<proteinExistence type="predicted"/>
<dbReference type="Proteomes" id="UP000499080">
    <property type="component" value="Unassembled WGS sequence"/>
</dbReference>
<evidence type="ECO:0000256" key="1">
    <source>
        <dbReference type="SAM" id="MobiDB-lite"/>
    </source>
</evidence>
<dbReference type="AlphaFoldDB" id="A0A4Y2QA68"/>
<feature type="compositionally biased region" description="Polar residues" evidence="1">
    <location>
        <begin position="16"/>
        <end position="26"/>
    </location>
</feature>
<accession>A0A4Y2QA68</accession>